<accession>A0A4R4I5M8</accession>
<dbReference type="Proteomes" id="UP000481616">
    <property type="component" value="Unassembled WGS sequence"/>
</dbReference>
<evidence type="ECO:0000313" key="2">
    <source>
        <dbReference type="EMBL" id="GKH81675.1"/>
    </source>
</evidence>
<dbReference type="EMBL" id="JAWDEV010000010">
    <property type="protein sequence ID" value="MDU0271121.1"/>
    <property type="molecule type" value="Genomic_DNA"/>
</dbReference>
<dbReference type="PANTHER" id="PTHR32385:SF15">
    <property type="entry name" value="INOSITOL PHOSPHOCERAMIDE MANNOSYLTRANSFERASE 1"/>
    <property type="match status" value="1"/>
</dbReference>
<evidence type="ECO:0000313" key="4">
    <source>
        <dbReference type="EMBL" id="KAA5404978.1"/>
    </source>
</evidence>
<gene>
    <name evidence="2" type="ORF">CE91St7_25590</name>
    <name evidence="4" type="ORF">F2Y51_10865</name>
    <name evidence="3" type="ORF">F2Y58_01060</name>
    <name evidence="5" type="ORF">RVH45_14765</name>
</gene>
<dbReference type="SUPFAM" id="SSF53448">
    <property type="entry name" value="Nucleotide-diphospho-sugar transferases"/>
    <property type="match status" value="1"/>
</dbReference>
<dbReference type="GO" id="GO:0000030">
    <property type="term" value="F:mannosyltransferase activity"/>
    <property type="evidence" value="ECO:0007669"/>
    <property type="project" value="TreeGrafter"/>
</dbReference>
<dbReference type="Proteomes" id="UP001181086">
    <property type="component" value="Unassembled WGS sequence"/>
</dbReference>
<evidence type="ECO:0000313" key="6">
    <source>
        <dbReference type="Proteomes" id="UP000441162"/>
    </source>
</evidence>
<name>A0A4R4I5M8_9BACT</name>
<dbReference type="InterPro" id="IPR007577">
    <property type="entry name" value="GlycoTrfase_DXD_sugar-bd_CS"/>
</dbReference>
<dbReference type="GO" id="GO:0051999">
    <property type="term" value="P:mannosyl-inositol phosphorylceramide biosynthetic process"/>
    <property type="evidence" value="ECO:0007669"/>
    <property type="project" value="TreeGrafter"/>
</dbReference>
<dbReference type="KEGG" id="bdo:EL88_04395"/>
<dbReference type="AlphaFoldDB" id="A0A4R4I5M8"/>
<dbReference type="InterPro" id="IPR051706">
    <property type="entry name" value="Glycosyltransferase_domain"/>
</dbReference>
<dbReference type="Gene3D" id="3.90.550.20">
    <property type="match status" value="1"/>
</dbReference>
<dbReference type="EMBL" id="VVZA01000008">
    <property type="protein sequence ID" value="KAA5404978.1"/>
    <property type="molecule type" value="Genomic_DNA"/>
</dbReference>
<evidence type="ECO:0000313" key="3">
    <source>
        <dbReference type="EMBL" id="KAA5400792.1"/>
    </source>
</evidence>
<sequence length="254" mass="29377">MIPKKIHYVWLGGGKQTPSVTKCINSWRKVMPDYEIKCWSENNFDIDSVPWVKEAIEHCKWSLASDYIRHYAIYTEGGIYMDTDVMVYKSFDEFLNNGFFTSVEFHPALFEAHGKKDINKDGVPLKEGNEVCGLGMLAALFGAEKGNPFIKECMDFFGTRHFVGEDGGLFMDLINPSVMPMLAVKHGFRYIDKEQIISNGIHIYPSWVFAGNSATRRVDSYSMHFCDSSWRDYSFPRKIKRWLVTHYPALFRKM</sequence>
<dbReference type="RefSeq" id="WP_038608903.1">
    <property type="nucleotide sequence ID" value="NZ_BAABYF010000001.1"/>
</dbReference>
<dbReference type="Pfam" id="PF04488">
    <property type="entry name" value="Gly_transf_sug"/>
    <property type="match status" value="1"/>
</dbReference>
<dbReference type="GO" id="GO:0016020">
    <property type="term" value="C:membrane"/>
    <property type="evidence" value="ECO:0007669"/>
    <property type="project" value="GOC"/>
</dbReference>
<keyword evidence="1 4" id="KW-0808">Transferase</keyword>
<dbReference type="EMBL" id="VVYY01000001">
    <property type="protein sequence ID" value="KAA5400792.1"/>
    <property type="molecule type" value="Genomic_DNA"/>
</dbReference>
<dbReference type="PANTHER" id="PTHR32385">
    <property type="entry name" value="MANNOSYL PHOSPHORYLINOSITOL CERAMIDE SYNTHASE"/>
    <property type="match status" value="1"/>
</dbReference>
<protein>
    <submittedName>
        <fullName evidence="2">Glycosyl transferase</fullName>
    </submittedName>
    <submittedName>
        <fullName evidence="5">Glycosyltransferase</fullName>
    </submittedName>
    <submittedName>
        <fullName evidence="4">Mannosyltransferase</fullName>
    </submittedName>
</protein>
<comment type="caution">
    <text evidence="4">The sequence shown here is derived from an EMBL/GenBank/DDBJ whole genome shotgun (WGS) entry which is preliminary data.</text>
</comment>
<reference evidence="5" key="3">
    <citation type="submission" date="2023-10" db="EMBL/GenBank/DDBJ databases">
        <title>Genome of Potential pathogenic bacteria in Crohn's disease.</title>
        <authorList>
            <person name="Rodriguez-Palacios A."/>
        </authorList>
    </citation>
    <scope>NUCLEOTIDE SEQUENCE</scope>
    <source>
        <strain evidence="5">CavFT-hAR62</strain>
    </source>
</reference>
<organism evidence="4 6">
    <name type="scientific">Phocaeicola dorei</name>
    <dbReference type="NCBI Taxonomy" id="357276"/>
    <lineage>
        <taxon>Bacteria</taxon>
        <taxon>Pseudomonadati</taxon>
        <taxon>Bacteroidota</taxon>
        <taxon>Bacteroidia</taxon>
        <taxon>Bacteroidales</taxon>
        <taxon>Bacteroidaceae</taxon>
        <taxon>Phocaeicola</taxon>
    </lineage>
</organism>
<proteinExistence type="predicted"/>
<dbReference type="EMBL" id="BQOB01000001">
    <property type="protein sequence ID" value="GKH81675.1"/>
    <property type="molecule type" value="Genomic_DNA"/>
</dbReference>
<evidence type="ECO:0000313" key="7">
    <source>
        <dbReference type="Proteomes" id="UP000481616"/>
    </source>
</evidence>
<keyword evidence="4" id="KW-0328">Glycosyltransferase</keyword>
<dbReference type="Proteomes" id="UP000441162">
    <property type="component" value="Unassembled WGS sequence"/>
</dbReference>
<evidence type="ECO:0000256" key="1">
    <source>
        <dbReference type="ARBA" id="ARBA00022679"/>
    </source>
</evidence>
<reference evidence="6 7" key="1">
    <citation type="journal article" date="2019" name="Nat. Med.">
        <title>A library of human gut bacterial isolates paired with longitudinal multiomics data enables mechanistic microbiome research.</title>
        <authorList>
            <person name="Poyet M."/>
            <person name="Groussin M."/>
            <person name="Gibbons S.M."/>
            <person name="Avila-Pacheco J."/>
            <person name="Jiang X."/>
            <person name="Kearney S.M."/>
            <person name="Perrotta A.R."/>
            <person name="Berdy B."/>
            <person name="Zhao S."/>
            <person name="Lieberman T.D."/>
            <person name="Swanson P.K."/>
            <person name="Smith M."/>
            <person name="Roesemann S."/>
            <person name="Alexander J.E."/>
            <person name="Rich S.A."/>
            <person name="Livny J."/>
            <person name="Vlamakis H."/>
            <person name="Clish C."/>
            <person name="Bullock K."/>
            <person name="Deik A."/>
            <person name="Scott J."/>
            <person name="Pierce K.A."/>
            <person name="Xavier R.J."/>
            <person name="Alm E.J."/>
        </authorList>
    </citation>
    <scope>NUCLEOTIDE SEQUENCE [LARGE SCALE GENOMIC DNA]</scope>
    <source>
        <strain evidence="3 7">BIOML-A1</strain>
        <strain evidence="4 6">BIOML-A4</strain>
    </source>
</reference>
<reference evidence="2" key="2">
    <citation type="submission" date="2022-01" db="EMBL/GenBank/DDBJ databases">
        <title>Novel bile acid biosynthetic pathways are enriched in the microbiome of centenarians.</title>
        <authorList>
            <person name="Sato Y."/>
            <person name="Atarashi K."/>
            <person name="Plichta R.D."/>
            <person name="Arai Y."/>
            <person name="Sasajima S."/>
            <person name="Kearney M.S."/>
            <person name="Suda W."/>
            <person name="Takeshita K."/>
            <person name="Sasaki T."/>
            <person name="Okamoto S."/>
            <person name="Skelly N.A."/>
            <person name="Okamura Y."/>
            <person name="Vlamakis H."/>
            <person name="Li Y."/>
            <person name="Tanoue T."/>
            <person name="Takei H."/>
            <person name="Nittono H."/>
            <person name="Narushima S."/>
            <person name="Irie J."/>
            <person name="Itoh H."/>
            <person name="Moriya K."/>
            <person name="Sugiura Y."/>
            <person name="Suematsu M."/>
            <person name="Moritoki N."/>
            <person name="Shibata S."/>
            <person name="Littman R.D."/>
            <person name="Fischbach A.M."/>
            <person name="Uwamino Y."/>
            <person name="Inoue T."/>
            <person name="Honda A."/>
            <person name="Hattori M."/>
            <person name="Murai T."/>
            <person name="Xavier J.R."/>
            <person name="Hirose N."/>
            <person name="Honda K."/>
        </authorList>
    </citation>
    <scope>NUCLEOTIDE SEQUENCE</scope>
    <source>
        <strain evidence="2">CE91-St7</strain>
    </source>
</reference>
<evidence type="ECO:0000313" key="5">
    <source>
        <dbReference type="EMBL" id="MDU0271121.1"/>
    </source>
</evidence>
<dbReference type="Proteomes" id="UP001055104">
    <property type="component" value="Unassembled WGS sequence"/>
</dbReference>
<dbReference type="InterPro" id="IPR029044">
    <property type="entry name" value="Nucleotide-diphossugar_trans"/>
</dbReference>